<reference evidence="3" key="1">
    <citation type="submission" date="2017-11" db="EMBL/GenBank/DDBJ databases">
        <authorList>
            <person name="Lima N.C."/>
            <person name="Parody-Merino A.M."/>
            <person name="Battley P.F."/>
            <person name="Fidler A.E."/>
            <person name="Prosdocimi F."/>
        </authorList>
    </citation>
    <scope>NUCLEOTIDE SEQUENCE [LARGE SCALE GENOMIC DNA]</scope>
</reference>
<gene>
    <name evidence="2" type="ORF">llap_21028</name>
</gene>
<dbReference type="InterPro" id="IPR011993">
    <property type="entry name" value="PH-like_dom_sf"/>
</dbReference>
<dbReference type="InterPro" id="IPR051835">
    <property type="entry name" value="RAC1-GEF"/>
</dbReference>
<dbReference type="EMBL" id="KZ519648">
    <property type="protein sequence ID" value="PKU28668.1"/>
    <property type="molecule type" value="Genomic_DNA"/>
</dbReference>
<accession>A0A2I0T4G3</accession>
<dbReference type="Gene3D" id="2.30.29.30">
    <property type="entry name" value="Pleckstrin-homology domain (PH domain)/Phosphotyrosine-binding domain (PTB)"/>
    <property type="match status" value="1"/>
</dbReference>
<evidence type="ECO:0000313" key="3">
    <source>
        <dbReference type="Proteomes" id="UP000233556"/>
    </source>
</evidence>
<dbReference type="AlphaFoldDB" id="A0A2I0T4G3"/>
<evidence type="ECO:0000256" key="1">
    <source>
        <dbReference type="SAM" id="MobiDB-lite"/>
    </source>
</evidence>
<dbReference type="PANTHER" id="PTHR45858:SF2">
    <property type="entry name" value="FERM, ARHGEF AND PLECKSTRIN DOMAIN-CONTAINING PROTEIN 1"/>
    <property type="match status" value="1"/>
</dbReference>
<keyword evidence="3" id="KW-1185">Reference proteome</keyword>
<name>A0A2I0T4G3_LIMLA</name>
<reference evidence="3" key="2">
    <citation type="submission" date="2017-12" db="EMBL/GenBank/DDBJ databases">
        <title>Genome sequence of the Bar-tailed Godwit (Limosa lapponica baueri).</title>
        <authorList>
            <person name="Lima N.C.B."/>
            <person name="Parody-Merino A.M."/>
            <person name="Battley P.F."/>
            <person name="Fidler A.E."/>
            <person name="Prosdocimi F."/>
        </authorList>
    </citation>
    <scope>NUCLEOTIDE SEQUENCE [LARGE SCALE GENOMIC DNA]</scope>
</reference>
<dbReference type="GO" id="GO:0005085">
    <property type="term" value="F:guanyl-nucleotide exchange factor activity"/>
    <property type="evidence" value="ECO:0007669"/>
    <property type="project" value="TreeGrafter"/>
</dbReference>
<proteinExistence type="predicted"/>
<dbReference type="SUPFAM" id="SSF50729">
    <property type="entry name" value="PH domain-like"/>
    <property type="match status" value="1"/>
</dbReference>
<protein>
    <submittedName>
        <fullName evidence="2">Uncharacterized protein</fullName>
    </submittedName>
</protein>
<feature type="region of interest" description="Disordered" evidence="1">
    <location>
        <begin position="72"/>
        <end position="100"/>
    </location>
</feature>
<dbReference type="Proteomes" id="UP000233556">
    <property type="component" value="Unassembled WGS sequence"/>
</dbReference>
<organism evidence="2 3">
    <name type="scientific">Limosa lapponica baueri</name>
    <dbReference type="NCBI Taxonomy" id="1758121"/>
    <lineage>
        <taxon>Eukaryota</taxon>
        <taxon>Metazoa</taxon>
        <taxon>Chordata</taxon>
        <taxon>Craniata</taxon>
        <taxon>Vertebrata</taxon>
        <taxon>Euteleostomi</taxon>
        <taxon>Archelosauria</taxon>
        <taxon>Archosauria</taxon>
        <taxon>Dinosauria</taxon>
        <taxon>Saurischia</taxon>
        <taxon>Theropoda</taxon>
        <taxon>Coelurosauria</taxon>
        <taxon>Aves</taxon>
        <taxon>Neognathae</taxon>
        <taxon>Neoaves</taxon>
        <taxon>Charadriiformes</taxon>
        <taxon>Scolopacidae</taxon>
        <taxon>Limosa</taxon>
    </lineage>
</organism>
<dbReference type="OrthoDB" id="9990815at2759"/>
<sequence>MVMLEFIRLGSLSKLSGKGLQQRMFFLFNDILLYTSRGLTASNQFKVHGHLPLYGMTRKKDAFSLHFIESPDETTVDQESEDDLSASRTSLERQSPHRGNTTVHVCWHRNTSVSMIDFSIAVEVSASEPSELQLQTRS</sequence>
<dbReference type="PANTHER" id="PTHR45858">
    <property type="entry name" value="FERM DOMAIN CONTAINING PROTEIN"/>
    <property type="match status" value="1"/>
</dbReference>
<evidence type="ECO:0000313" key="2">
    <source>
        <dbReference type="EMBL" id="PKU28668.1"/>
    </source>
</evidence>
<feature type="compositionally biased region" description="Acidic residues" evidence="1">
    <location>
        <begin position="72"/>
        <end position="84"/>
    </location>
</feature>